<dbReference type="InterPro" id="IPR045598">
    <property type="entry name" value="DUF6457"/>
</dbReference>
<evidence type="ECO:0000313" key="3">
    <source>
        <dbReference type="Proteomes" id="UP000298313"/>
    </source>
</evidence>
<organism evidence="2 3">
    <name type="scientific">Cryobacterium fucosi</name>
    <dbReference type="NCBI Taxonomy" id="1259157"/>
    <lineage>
        <taxon>Bacteria</taxon>
        <taxon>Bacillati</taxon>
        <taxon>Actinomycetota</taxon>
        <taxon>Actinomycetes</taxon>
        <taxon>Micrococcales</taxon>
        <taxon>Microbacteriaceae</taxon>
        <taxon>Cryobacterium</taxon>
    </lineage>
</organism>
<name>A0A4R9B1B6_9MICO</name>
<proteinExistence type="predicted"/>
<keyword evidence="3" id="KW-1185">Reference proteome</keyword>
<feature type="domain" description="DUF6457" evidence="1">
    <location>
        <begin position="8"/>
        <end position="89"/>
    </location>
</feature>
<sequence>MSTQAPLPPEALDDWLSALATALGLDPADIPVALLLDVARDVAHGVARPAAPLSTFLVGLAAARNGGTAADIERAAALATELALTWAGDQPQAGR</sequence>
<evidence type="ECO:0000259" key="1">
    <source>
        <dbReference type="Pfam" id="PF20058"/>
    </source>
</evidence>
<accession>A0A4R9B1B6</accession>
<protein>
    <recommendedName>
        <fullName evidence="1">DUF6457 domain-containing protein</fullName>
    </recommendedName>
</protein>
<dbReference type="RefSeq" id="WP_134524631.1">
    <property type="nucleotide sequence ID" value="NZ_SOHH01000095.1"/>
</dbReference>
<gene>
    <name evidence="2" type="ORF">E3T48_13915</name>
</gene>
<dbReference type="AlphaFoldDB" id="A0A4R9B1B6"/>
<dbReference type="Pfam" id="PF20058">
    <property type="entry name" value="DUF6457"/>
    <property type="match status" value="1"/>
</dbReference>
<dbReference type="OrthoDB" id="4735656at2"/>
<reference evidence="2 3" key="1">
    <citation type="submission" date="2019-03" db="EMBL/GenBank/DDBJ databases">
        <title>Genomics of glacier-inhabiting Cryobacterium strains.</title>
        <authorList>
            <person name="Liu Q."/>
            <person name="Xin Y.-H."/>
        </authorList>
    </citation>
    <scope>NUCLEOTIDE SEQUENCE [LARGE SCALE GENOMIC DNA]</scope>
    <source>
        <strain evidence="2 3">Hh4</strain>
    </source>
</reference>
<dbReference type="Proteomes" id="UP000298313">
    <property type="component" value="Unassembled WGS sequence"/>
</dbReference>
<dbReference type="EMBL" id="SOHH01000095">
    <property type="protein sequence ID" value="TFD73959.1"/>
    <property type="molecule type" value="Genomic_DNA"/>
</dbReference>
<evidence type="ECO:0000313" key="2">
    <source>
        <dbReference type="EMBL" id="TFD73959.1"/>
    </source>
</evidence>
<comment type="caution">
    <text evidence="2">The sequence shown here is derived from an EMBL/GenBank/DDBJ whole genome shotgun (WGS) entry which is preliminary data.</text>
</comment>